<comment type="caution">
    <text evidence="2">The sequence shown here is derived from an EMBL/GenBank/DDBJ whole genome shotgun (WGS) entry which is preliminary data.</text>
</comment>
<proteinExistence type="predicted"/>
<evidence type="ECO:0000256" key="1">
    <source>
        <dbReference type="SAM" id="Phobius"/>
    </source>
</evidence>
<keyword evidence="1" id="KW-0812">Transmembrane</keyword>
<protein>
    <submittedName>
        <fullName evidence="2">Uncharacterized protein</fullName>
    </submittedName>
</protein>
<dbReference type="EMBL" id="JBHRTE010000046">
    <property type="protein sequence ID" value="MFC3168715.1"/>
    <property type="molecule type" value="Genomic_DNA"/>
</dbReference>
<sequence>MLNLIVAFLLIYPAALIGGMLHYKVGLRFKALRWPLIALSWFALLTLVMPVLA</sequence>
<name>A0ABV7IDN7_9RHOB</name>
<organism evidence="2 3">
    <name type="scientific">Paracoccus fontiphilus</name>
    <dbReference type="NCBI Taxonomy" id="1815556"/>
    <lineage>
        <taxon>Bacteria</taxon>
        <taxon>Pseudomonadati</taxon>
        <taxon>Pseudomonadota</taxon>
        <taxon>Alphaproteobacteria</taxon>
        <taxon>Rhodobacterales</taxon>
        <taxon>Paracoccaceae</taxon>
        <taxon>Paracoccus</taxon>
    </lineage>
</organism>
<keyword evidence="1" id="KW-1133">Transmembrane helix</keyword>
<feature type="transmembrane region" description="Helical" evidence="1">
    <location>
        <begin position="32"/>
        <end position="52"/>
    </location>
</feature>
<gene>
    <name evidence="2" type="ORF">ACFOD7_11715</name>
</gene>
<dbReference type="Proteomes" id="UP001595557">
    <property type="component" value="Unassembled WGS sequence"/>
</dbReference>
<accession>A0ABV7IDN7</accession>
<feature type="transmembrane region" description="Helical" evidence="1">
    <location>
        <begin position="6"/>
        <end position="25"/>
    </location>
</feature>
<keyword evidence="3" id="KW-1185">Reference proteome</keyword>
<evidence type="ECO:0000313" key="2">
    <source>
        <dbReference type="EMBL" id="MFC3168715.1"/>
    </source>
</evidence>
<reference evidence="3" key="1">
    <citation type="journal article" date="2019" name="Int. J. Syst. Evol. Microbiol.">
        <title>The Global Catalogue of Microorganisms (GCM) 10K type strain sequencing project: providing services to taxonomists for standard genome sequencing and annotation.</title>
        <authorList>
            <consortium name="The Broad Institute Genomics Platform"/>
            <consortium name="The Broad Institute Genome Sequencing Center for Infectious Disease"/>
            <person name="Wu L."/>
            <person name="Ma J."/>
        </authorList>
    </citation>
    <scope>NUCLEOTIDE SEQUENCE [LARGE SCALE GENOMIC DNA]</scope>
    <source>
        <strain evidence="3">KCTC 52239</strain>
    </source>
</reference>
<evidence type="ECO:0000313" key="3">
    <source>
        <dbReference type="Proteomes" id="UP001595557"/>
    </source>
</evidence>
<dbReference type="RefSeq" id="WP_207471084.1">
    <property type="nucleotide sequence ID" value="NZ_JAFNAW010000061.1"/>
</dbReference>
<keyword evidence="1" id="KW-0472">Membrane</keyword>